<dbReference type="Gene3D" id="3.40.50.720">
    <property type="entry name" value="NAD(P)-binding Rossmann-like Domain"/>
    <property type="match status" value="1"/>
</dbReference>
<dbReference type="InterPro" id="IPR020843">
    <property type="entry name" value="ER"/>
</dbReference>
<sequence length="238" mass="25079">MFTESIRHARELVLAPAYAVEKITDNLSFQKAAALWSTYLTAYGLLIDQANAQTGQFVLINAASSAVGISAIQIANAAGAIPIAISTSAAKRAALLEAGASYVIVSSEQDIAEEVNRITHHKGANIILDAVGGPAFSGLLAAAALKARILIYGTLSPEPATINTWEILKKNVQISGFTVADVNFDPSRLQAAKTFIYEGLASGKLNPVIAGSFTLDAIADAHRFLESNKQVEKVIISL</sequence>
<dbReference type="Pfam" id="PF00107">
    <property type="entry name" value="ADH_zinc_N"/>
    <property type="match status" value="1"/>
</dbReference>
<dbReference type="OrthoDB" id="9787435at2"/>
<evidence type="ECO:0000259" key="3">
    <source>
        <dbReference type="SMART" id="SM00829"/>
    </source>
</evidence>
<gene>
    <name evidence="4" type="ORF">EOD41_19695</name>
</gene>
<keyword evidence="2" id="KW-0560">Oxidoreductase</keyword>
<dbReference type="GO" id="GO:0070402">
    <property type="term" value="F:NADPH binding"/>
    <property type="evidence" value="ECO:0007669"/>
    <property type="project" value="TreeGrafter"/>
</dbReference>
<dbReference type="InterPro" id="IPR036291">
    <property type="entry name" value="NAD(P)-bd_dom_sf"/>
</dbReference>
<dbReference type="Proteomes" id="UP000282759">
    <property type="component" value="Unassembled WGS sequence"/>
</dbReference>
<dbReference type="AlphaFoldDB" id="A0A3S2UIU3"/>
<evidence type="ECO:0000313" key="5">
    <source>
        <dbReference type="Proteomes" id="UP000282759"/>
    </source>
</evidence>
<dbReference type="PANTHER" id="PTHR48106:SF5">
    <property type="entry name" value="ZINC-CONTAINING ALCOHOL DEHYDROGENASE"/>
    <property type="match status" value="1"/>
</dbReference>
<name>A0A3S2UIU3_9SPHI</name>
<reference evidence="4 5" key="1">
    <citation type="submission" date="2019-01" db="EMBL/GenBank/DDBJ databases">
        <authorList>
            <person name="Chen W.-M."/>
        </authorList>
    </citation>
    <scope>NUCLEOTIDE SEQUENCE [LARGE SCALE GENOMIC DNA]</scope>
    <source>
        <strain evidence="4 5">YBJ-36</strain>
    </source>
</reference>
<evidence type="ECO:0000256" key="1">
    <source>
        <dbReference type="ARBA" id="ARBA00022857"/>
    </source>
</evidence>
<evidence type="ECO:0000313" key="4">
    <source>
        <dbReference type="EMBL" id="RVT97227.1"/>
    </source>
</evidence>
<keyword evidence="1" id="KW-0521">NADP</keyword>
<accession>A0A3S2UIU3</accession>
<dbReference type="Gene3D" id="3.90.180.10">
    <property type="entry name" value="Medium-chain alcohol dehydrogenases, catalytic domain"/>
    <property type="match status" value="1"/>
</dbReference>
<organism evidence="4 5">
    <name type="scientific">Mucilaginibacter limnophilus</name>
    <dbReference type="NCBI Taxonomy" id="1932778"/>
    <lineage>
        <taxon>Bacteria</taxon>
        <taxon>Pseudomonadati</taxon>
        <taxon>Bacteroidota</taxon>
        <taxon>Sphingobacteriia</taxon>
        <taxon>Sphingobacteriales</taxon>
        <taxon>Sphingobacteriaceae</taxon>
        <taxon>Mucilaginibacter</taxon>
    </lineage>
</organism>
<dbReference type="GO" id="GO:0016651">
    <property type="term" value="F:oxidoreductase activity, acting on NAD(P)H"/>
    <property type="evidence" value="ECO:0007669"/>
    <property type="project" value="TreeGrafter"/>
</dbReference>
<comment type="caution">
    <text evidence="4">The sequence shown here is derived from an EMBL/GenBank/DDBJ whole genome shotgun (WGS) entry which is preliminary data.</text>
</comment>
<dbReference type="InterPro" id="IPR013149">
    <property type="entry name" value="ADH-like_C"/>
</dbReference>
<protein>
    <recommendedName>
        <fullName evidence="3">Enoyl reductase (ER) domain-containing protein</fullName>
    </recommendedName>
</protein>
<feature type="domain" description="Enoyl reductase (ER)" evidence="3">
    <location>
        <begin position="3"/>
        <end position="236"/>
    </location>
</feature>
<evidence type="ECO:0000256" key="2">
    <source>
        <dbReference type="ARBA" id="ARBA00023002"/>
    </source>
</evidence>
<dbReference type="EMBL" id="SACK01000013">
    <property type="protein sequence ID" value="RVT97227.1"/>
    <property type="molecule type" value="Genomic_DNA"/>
</dbReference>
<proteinExistence type="predicted"/>
<dbReference type="SMART" id="SM00829">
    <property type="entry name" value="PKS_ER"/>
    <property type="match status" value="1"/>
</dbReference>
<keyword evidence="5" id="KW-1185">Reference proteome</keyword>
<dbReference type="PANTHER" id="PTHR48106">
    <property type="entry name" value="QUINONE OXIDOREDUCTASE PIG3-RELATED"/>
    <property type="match status" value="1"/>
</dbReference>
<dbReference type="SUPFAM" id="SSF51735">
    <property type="entry name" value="NAD(P)-binding Rossmann-fold domains"/>
    <property type="match status" value="1"/>
</dbReference>